<feature type="transmembrane region" description="Helical" evidence="1">
    <location>
        <begin position="12"/>
        <end position="33"/>
    </location>
</feature>
<dbReference type="AlphaFoldDB" id="A0A381W363"/>
<evidence type="ECO:0000256" key="1">
    <source>
        <dbReference type="SAM" id="Phobius"/>
    </source>
</evidence>
<keyword evidence="1" id="KW-0812">Transmembrane</keyword>
<organism evidence="2">
    <name type="scientific">marine metagenome</name>
    <dbReference type="NCBI Taxonomy" id="408172"/>
    <lineage>
        <taxon>unclassified sequences</taxon>
        <taxon>metagenomes</taxon>
        <taxon>ecological metagenomes</taxon>
    </lineage>
</organism>
<sequence length="61" mass="7167">MLRKSRENNNKIIHFFSSYPLKITLAITIYIVWKGDNWIKVTGAARLGLRATEYRDSPQRD</sequence>
<gene>
    <name evidence="2" type="ORF">METZ01_LOCUS99768</name>
</gene>
<protein>
    <submittedName>
        <fullName evidence="2">Uncharacterized protein</fullName>
    </submittedName>
</protein>
<name>A0A381W363_9ZZZZ</name>
<proteinExistence type="predicted"/>
<keyword evidence="1" id="KW-1133">Transmembrane helix</keyword>
<dbReference type="EMBL" id="UINC01010556">
    <property type="protein sequence ID" value="SVA46914.1"/>
    <property type="molecule type" value="Genomic_DNA"/>
</dbReference>
<accession>A0A381W363</accession>
<reference evidence="2" key="1">
    <citation type="submission" date="2018-05" db="EMBL/GenBank/DDBJ databases">
        <authorList>
            <person name="Lanie J.A."/>
            <person name="Ng W.-L."/>
            <person name="Kazmierczak K.M."/>
            <person name="Andrzejewski T.M."/>
            <person name="Davidsen T.M."/>
            <person name="Wayne K.J."/>
            <person name="Tettelin H."/>
            <person name="Glass J.I."/>
            <person name="Rusch D."/>
            <person name="Podicherti R."/>
            <person name="Tsui H.-C.T."/>
            <person name="Winkler M.E."/>
        </authorList>
    </citation>
    <scope>NUCLEOTIDE SEQUENCE</scope>
</reference>
<evidence type="ECO:0000313" key="2">
    <source>
        <dbReference type="EMBL" id="SVA46914.1"/>
    </source>
</evidence>
<keyword evidence="1" id="KW-0472">Membrane</keyword>